<feature type="signal peptide" evidence="1">
    <location>
        <begin position="1"/>
        <end position="36"/>
    </location>
</feature>
<evidence type="ECO:0000313" key="3">
    <source>
        <dbReference type="Proteomes" id="UP000618445"/>
    </source>
</evidence>
<keyword evidence="1" id="KW-0732">Signal</keyword>
<evidence type="ECO:0008006" key="4">
    <source>
        <dbReference type="Google" id="ProtNLM"/>
    </source>
</evidence>
<organism evidence="2 3">
    <name type="scientific">Phormidium tenue FACHB-1050</name>
    <dbReference type="NCBI Taxonomy" id="2692857"/>
    <lineage>
        <taxon>Bacteria</taxon>
        <taxon>Bacillati</taxon>
        <taxon>Cyanobacteriota</taxon>
        <taxon>Cyanophyceae</taxon>
        <taxon>Oscillatoriophycideae</taxon>
        <taxon>Oscillatoriales</taxon>
        <taxon>Oscillatoriaceae</taxon>
        <taxon>Phormidium</taxon>
    </lineage>
</organism>
<sequence>MQFNTLRRLGSISGRTIAAIALSSATVLALAPSAKAGSTALGAFGATVDAINDISYAANSTPATIANLESTSGYLSGQLTARNNSGTSWTIKAYSTNGSLLKGNTSTPATLNYTSVPYTVTATNSISAEGVLASKVTLGSSPSAPTLLYTGVPSYLSPVYINIKINATQSFTTVKADAYTDTITYIIANES</sequence>
<dbReference type="EMBL" id="JACJQY010000045">
    <property type="protein sequence ID" value="MBD2319238.1"/>
    <property type="molecule type" value="Genomic_DNA"/>
</dbReference>
<protein>
    <recommendedName>
        <fullName evidence="4">WxL domain-containing protein</fullName>
    </recommendedName>
</protein>
<dbReference type="RefSeq" id="WP_190581004.1">
    <property type="nucleotide sequence ID" value="NZ_CAWPQU010000040.1"/>
</dbReference>
<accession>A0ABR8CEP0</accession>
<gene>
    <name evidence="2" type="ORF">H6G05_20630</name>
</gene>
<feature type="chain" id="PRO_5046029464" description="WxL domain-containing protein" evidence="1">
    <location>
        <begin position="37"/>
        <end position="191"/>
    </location>
</feature>
<reference evidence="2 3" key="1">
    <citation type="journal article" date="2020" name="ISME J.">
        <title>Comparative genomics reveals insights into cyanobacterial evolution and habitat adaptation.</title>
        <authorList>
            <person name="Chen M.Y."/>
            <person name="Teng W.K."/>
            <person name="Zhao L."/>
            <person name="Hu C.X."/>
            <person name="Zhou Y.K."/>
            <person name="Han B.P."/>
            <person name="Song L.R."/>
            <person name="Shu W.S."/>
        </authorList>
    </citation>
    <scope>NUCLEOTIDE SEQUENCE [LARGE SCALE GENOMIC DNA]</scope>
    <source>
        <strain evidence="2 3">FACHB-1050</strain>
    </source>
</reference>
<keyword evidence="3" id="KW-1185">Reference proteome</keyword>
<comment type="caution">
    <text evidence="2">The sequence shown here is derived from an EMBL/GenBank/DDBJ whole genome shotgun (WGS) entry which is preliminary data.</text>
</comment>
<proteinExistence type="predicted"/>
<name>A0ABR8CEP0_9CYAN</name>
<evidence type="ECO:0000256" key="1">
    <source>
        <dbReference type="SAM" id="SignalP"/>
    </source>
</evidence>
<dbReference type="Proteomes" id="UP000618445">
    <property type="component" value="Unassembled WGS sequence"/>
</dbReference>
<evidence type="ECO:0000313" key="2">
    <source>
        <dbReference type="EMBL" id="MBD2319238.1"/>
    </source>
</evidence>